<proteinExistence type="predicted"/>
<feature type="region of interest" description="Disordered" evidence="1">
    <location>
        <begin position="43"/>
        <end position="84"/>
    </location>
</feature>
<feature type="transmembrane region" description="Helical" evidence="2">
    <location>
        <begin position="20"/>
        <end position="38"/>
    </location>
</feature>
<keyword evidence="4" id="KW-1185">Reference proteome</keyword>
<dbReference type="AlphaFoldDB" id="A0A8I6YIX6"/>
<accession>A0A8I6YIX6</accession>
<evidence type="ECO:0000256" key="1">
    <source>
        <dbReference type="SAM" id="MobiDB-lite"/>
    </source>
</evidence>
<keyword evidence="2" id="KW-1133">Transmembrane helix</keyword>
<reference evidence="3" key="2">
    <citation type="submission" date="2020-10" db="EMBL/GenBank/DDBJ databases">
        <authorList>
            <person name="Scholz U."/>
            <person name="Mascher M."/>
            <person name="Fiebig A."/>
        </authorList>
    </citation>
    <scope>NUCLEOTIDE SEQUENCE [LARGE SCALE GENOMIC DNA]</scope>
    <source>
        <strain evidence="3">cv. Morex</strain>
    </source>
</reference>
<evidence type="ECO:0000313" key="4">
    <source>
        <dbReference type="Proteomes" id="UP000011116"/>
    </source>
</evidence>
<organism evidence="3 4">
    <name type="scientific">Hordeum vulgare subsp. vulgare</name>
    <name type="common">Domesticated barley</name>
    <dbReference type="NCBI Taxonomy" id="112509"/>
    <lineage>
        <taxon>Eukaryota</taxon>
        <taxon>Viridiplantae</taxon>
        <taxon>Streptophyta</taxon>
        <taxon>Embryophyta</taxon>
        <taxon>Tracheophyta</taxon>
        <taxon>Spermatophyta</taxon>
        <taxon>Magnoliopsida</taxon>
        <taxon>Liliopsida</taxon>
        <taxon>Poales</taxon>
        <taxon>Poaceae</taxon>
        <taxon>BOP clade</taxon>
        <taxon>Pooideae</taxon>
        <taxon>Triticodae</taxon>
        <taxon>Triticeae</taxon>
        <taxon>Hordeinae</taxon>
        <taxon>Hordeum</taxon>
    </lineage>
</organism>
<evidence type="ECO:0000313" key="3">
    <source>
        <dbReference type="EnsemblPlants" id="HORVU.MOREX.r3.6HG0578460.1.CDS1"/>
    </source>
</evidence>
<dbReference type="KEGG" id="hvg:123405166"/>
<feature type="compositionally biased region" description="Basic and acidic residues" evidence="1">
    <location>
        <begin position="135"/>
        <end position="144"/>
    </location>
</feature>
<keyword evidence="2" id="KW-0812">Transmembrane</keyword>
<evidence type="ECO:0000256" key="2">
    <source>
        <dbReference type="SAM" id="Phobius"/>
    </source>
</evidence>
<dbReference type="GeneID" id="123405166"/>
<dbReference type="Gramene" id="HORVU.MOREX.r3.6HG0578460.1">
    <property type="protein sequence ID" value="HORVU.MOREX.r3.6HG0578460.1.CDS1"/>
    <property type="gene ID" value="HORVU.MOREX.r3.6HG0578460"/>
</dbReference>
<dbReference type="OrthoDB" id="680179at2759"/>
<dbReference type="PANTHER" id="PTHR36595:SF1">
    <property type="entry name" value="TRANSMEMBRANE PROTEIN"/>
    <property type="match status" value="1"/>
</dbReference>
<dbReference type="RefSeq" id="XP_044954898.1">
    <property type="nucleotide sequence ID" value="XM_045098963.1"/>
</dbReference>
<feature type="compositionally biased region" description="Basic and acidic residues" evidence="1">
    <location>
        <begin position="69"/>
        <end position="81"/>
    </location>
</feature>
<feature type="compositionally biased region" description="Basic and acidic residues" evidence="1">
    <location>
        <begin position="110"/>
        <end position="124"/>
    </location>
</feature>
<name>A0A8I6YIX6_HORVV</name>
<dbReference type="Proteomes" id="UP000011116">
    <property type="component" value="Chromosome 6H"/>
</dbReference>
<feature type="region of interest" description="Disordered" evidence="1">
    <location>
        <begin position="110"/>
        <end position="144"/>
    </location>
</feature>
<reference evidence="3" key="3">
    <citation type="submission" date="2022-01" db="UniProtKB">
        <authorList>
            <consortium name="EnsemblPlants"/>
        </authorList>
    </citation>
    <scope>IDENTIFICATION</scope>
    <source>
        <strain evidence="3">subsp. vulgare</strain>
    </source>
</reference>
<reference evidence="4" key="1">
    <citation type="journal article" date="2012" name="Nature">
        <title>A physical, genetic and functional sequence assembly of the barley genome.</title>
        <authorList>
            <consortium name="The International Barley Genome Sequencing Consortium"/>
            <person name="Mayer K.F."/>
            <person name="Waugh R."/>
            <person name="Brown J.W."/>
            <person name="Schulman A."/>
            <person name="Langridge P."/>
            <person name="Platzer M."/>
            <person name="Fincher G.B."/>
            <person name="Muehlbauer G.J."/>
            <person name="Sato K."/>
            <person name="Close T.J."/>
            <person name="Wise R.P."/>
            <person name="Stein N."/>
        </authorList>
    </citation>
    <scope>NUCLEOTIDE SEQUENCE [LARGE SCALE GENOMIC DNA]</scope>
    <source>
        <strain evidence="4">cv. Morex</strain>
    </source>
</reference>
<protein>
    <submittedName>
        <fullName evidence="3">Uncharacterized protein</fullName>
    </submittedName>
</protein>
<dbReference type="PANTHER" id="PTHR36595">
    <property type="entry name" value="TRANSMEMBRANE PROTEIN"/>
    <property type="match status" value="1"/>
</dbReference>
<dbReference type="EnsemblPlants" id="HORVU.MOREX.r3.6HG0578460.1">
    <property type="protein sequence ID" value="HORVU.MOREX.r3.6HG0578460.1.CDS1"/>
    <property type="gene ID" value="HORVU.MOREX.r3.6HG0578460"/>
</dbReference>
<keyword evidence="2" id="KW-0472">Membrane</keyword>
<sequence>MLLINSTVELVTVWASSSPLLVAFCLSHVVIAVLLLGTRGRTPNDKGRAKERITGGSEVETPCAAQTHGGERKDGEHHHDPVTATAIGGSDCGCAEQCFVEAGEVDAASRRPQAREKCSGRDGVHIAADSSSSSEEERRGDEEDELMMRAEEFIQRMNRVWRTESLRVC</sequence>
<feature type="compositionally biased region" description="Basic and acidic residues" evidence="1">
    <location>
        <begin position="43"/>
        <end position="53"/>
    </location>
</feature>
<gene>
    <name evidence="3" type="primary">LOC123405166</name>
</gene>